<feature type="domain" description="Integrase zinc-binding" evidence="1">
    <location>
        <begin position="70"/>
        <end position="117"/>
    </location>
</feature>
<dbReference type="SUPFAM" id="SSF53098">
    <property type="entry name" value="Ribonuclease H-like"/>
    <property type="match status" value="1"/>
</dbReference>
<name>A0ABQ4WHY1_9ASTR</name>
<evidence type="ECO:0000259" key="1">
    <source>
        <dbReference type="Pfam" id="PF17921"/>
    </source>
</evidence>
<dbReference type="Gene3D" id="1.10.340.70">
    <property type="match status" value="1"/>
</dbReference>
<accession>A0ABQ4WHY1</accession>
<keyword evidence="2" id="KW-0548">Nucleotidyltransferase</keyword>
<protein>
    <submittedName>
        <fullName evidence="2">Reverse transcriptase domain-containing protein</fullName>
    </submittedName>
</protein>
<dbReference type="Proteomes" id="UP001151760">
    <property type="component" value="Unassembled WGS sequence"/>
</dbReference>
<dbReference type="Pfam" id="PF17921">
    <property type="entry name" value="Integrase_H2C2"/>
    <property type="match status" value="1"/>
</dbReference>
<keyword evidence="2" id="KW-0695">RNA-directed DNA polymerase</keyword>
<dbReference type="InterPro" id="IPR036397">
    <property type="entry name" value="RNaseH_sf"/>
</dbReference>
<proteinExistence type="predicted"/>
<organism evidence="2 3">
    <name type="scientific">Tanacetum coccineum</name>
    <dbReference type="NCBI Taxonomy" id="301880"/>
    <lineage>
        <taxon>Eukaryota</taxon>
        <taxon>Viridiplantae</taxon>
        <taxon>Streptophyta</taxon>
        <taxon>Embryophyta</taxon>
        <taxon>Tracheophyta</taxon>
        <taxon>Spermatophyta</taxon>
        <taxon>Magnoliopsida</taxon>
        <taxon>eudicotyledons</taxon>
        <taxon>Gunneridae</taxon>
        <taxon>Pentapetalae</taxon>
        <taxon>asterids</taxon>
        <taxon>campanulids</taxon>
        <taxon>Asterales</taxon>
        <taxon>Asteraceae</taxon>
        <taxon>Asteroideae</taxon>
        <taxon>Anthemideae</taxon>
        <taxon>Anthemidinae</taxon>
        <taxon>Tanacetum</taxon>
    </lineage>
</organism>
<evidence type="ECO:0000313" key="3">
    <source>
        <dbReference type="Proteomes" id="UP001151760"/>
    </source>
</evidence>
<dbReference type="Gene3D" id="3.30.420.10">
    <property type="entry name" value="Ribonuclease H-like superfamily/Ribonuclease H"/>
    <property type="match status" value="2"/>
</dbReference>
<keyword evidence="2" id="KW-0808">Transferase</keyword>
<dbReference type="EMBL" id="BQNB010008660">
    <property type="protein sequence ID" value="GJS52502.1"/>
    <property type="molecule type" value="Genomic_DNA"/>
</dbReference>
<keyword evidence="3" id="KW-1185">Reference proteome</keyword>
<dbReference type="PANTHER" id="PTHR48475:SF2">
    <property type="entry name" value="RIBONUCLEASE H"/>
    <property type="match status" value="1"/>
</dbReference>
<dbReference type="PANTHER" id="PTHR48475">
    <property type="entry name" value="RIBONUCLEASE H"/>
    <property type="match status" value="1"/>
</dbReference>
<comment type="caution">
    <text evidence="2">The sequence shown here is derived from an EMBL/GenBank/DDBJ whole genome shotgun (WGS) entry which is preliminary data.</text>
</comment>
<dbReference type="InterPro" id="IPR041588">
    <property type="entry name" value="Integrase_H2C2"/>
</dbReference>
<gene>
    <name evidence="2" type="ORF">Tco_0625864</name>
</gene>
<evidence type="ECO:0000313" key="2">
    <source>
        <dbReference type="EMBL" id="GJS52502.1"/>
    </source>
</evidence>
<reference evidence="2" key="1">
    <citation type="journal article" date="2022" name="Int. J. Mol. Sci.">
        <title>Draft Genome of Tanacetum Coccineum: Genomic Comparison of Closely Related Tanacetum-Family Plants.</title>
        <authorList>
            <person name="Yamashiro T."/>
            <person name="Shiraishi A."/>
            <person name="Nakayama K."/>
            <person name="Satake H."/>
        </authorList>
    </citation>
    <scope>NUCLEOTIDE SEQUENCE</scope>
</reference>
<dbReference type="InterPro" id="IPR012337">
    <property type="entry name" value="RNaseH-like_sf"/>
</dbReference>
<reference evidence="2" key="2">
    <citation type="submission" date="2022-01" db="EMBL/GenBank/DDBJ databases">
        <authorList>
            <person name="Yamashiro T."/>
            <person name="Shiraishi A."/>
            <person name="Satake H."/>
            <person name="Nakayama K."/>
        </authorList>
    </citation>
    <scope>NUCLEOTIDE SEQUENCE</scope>
</reference>
<dbReference type="GO" id="GO:0003964">
    <property type="term" value="F:RNA-directed DNA polymerase activity"/>
    <property type="evidence" value="ECO:0007669"/>
    <property type="project" value="UniProtKB-KW"/>
</dbReference>
<sequence>MVVEEEGPTWITPIRNYLEKGKLPEDPVDDRTLMEKIGNYTMEDEVLYRKSYLVPLMRCVGPLQDNYTIREVYMGSCGIHDGPRQVVAKAMNLGYYWPSMHRDARELIKACDDCQAHSFVPRLHKADMISVTLAWPFIKWGMDIVGPLLEGPGRVKYLIMAIDYFTKWMEAKPLTTITGKQVVNFTYDNIVCSLPSQGNRAVERANKSLLRGIKTRLEKGRSAWAEEVPNVLWAHRTMKKTSNGETPFSLTYGTKAVIPAEIGMSTHRTSNVNEKTNDQELRLNLDLVDERKEITAIREARNEVSRAANIGKLGPTWEGPYKVIQAFQSGAYKLSNMEGEEIPRTCHACNLRRVTPTNLSSMVKLMPLAVRLSNLC</sequence>